<dbReference type="RefSeq" id="XP_003876247.1">
    <property type="nucleotide sequence ID" value="XM_003876198.1"/>
</dbReference>
<dbReference type="GeneID" id="13449157"/>
<dbReference type="PhylomeDB" id="E9AXS1"/>
<dbReference type="GO" id="GO:0043248">
    <property type="term" value="P:proteasome assembly"/>
    <property type="evidence" value="ECO:0007669"/>
    <property type="project" value="InterPro"/>
</dbReference>
<dbReference type="EMBL" id="FR799578">
    <property type="protein sequence ID" value="CBZ27763.1"/>
    <property type="molecule type" value="Genomic_DNA"/>
</dbReference>
<dbReference type="OMA" id="TITFCFH"/>
<dbReference type="OrthoDB" id="259603at2759"/>
<name>E9AXS1_LEIMU</name>
<dbReference type="PANTHER" id="PTHR31051">
    <property type="entry name" value="PROTEASOME ASSEMBLY CHAPERONE 3"/>
    <property type="match status" value="1"/>
</dbReference>
<organism evidence="1 2">
    <name type="scientific">Leishmania mexicana (strain MHOM/GT/2001/U1103)</name>
    <dbReference type="NCBI Taxonomy" id="929439"/>
    <lineage>
        <taxon>Eukaryota</taxon>
        <taxon>Discoba</taxon>
        <taxon>Euglenozoa</taxon>
        <taxon>Kinetoplastea</taxon>
        <taxon>Metakinetoplastina</taxon>
        <taxon>Trypanosomatida</taxon>
        <taxon>Trypanosomatidae</taxon>
        <taxon>Leishmaniinae</taxon>
        <taxon>Leishmania</taxon>
    </lineage>
</organism>
<dbReference type="InterPro" id="IPR053720">
    <property type="entry name" value="Psm_Assembly_Chaperone"/>
</dbReference>
<evidence type="ECO:0000313" key="1">
    <source>
        <dbReference type="EMBL" id="CBZ27763.1"/>
    </source>
</evidence>
<dbReference type="InterPro" id="IPR018788">
    <property type="entry name" value="Proteasome_assmbl_chp_3"/>
</dbReference>
<dbReference type="AlphaFoldDB" id="E9AXS1"/>
<gene>
    <name evidence="1" type="ORF">LMXM_25_1890</name>
</gene>
<dbReference type="VEuPathDB" id="TriTrypDB:LmxM.25.1890"/>
<evidence type="ECO:0000313" key="2">
    <source>
        <dbReference type="Proteomes" id="UP000007259"/>
    </source>
</evidence>
<reference evidence="1 2" key="1">
    <citation type="journal article" date="2011" name="Genome Res.">
        <title>Chromosome and gene copy number variation allow major structural change between species and strains of Leishmania.</title>
        <authorList>
            <person name="Rogers M.B."/>
            <person name="Hilley J.D."/>
            <person name="Dickens N.J."/>
            <person name="Wilkes J."/>
            <person name="Bates P.A."/>
            <person name="Depledge D.P."/>
            <person name="Harris D."/>
            <person name="Her Y."/>
            <person name="Herzyk P."/>
            <person name="Imamura H."/>
            <person name="Otto T.D."/>
            <person name="Sanders M."/>
            <person name="Seeger K."/>
            <person name="Dujardin J.C."/>
            <person name="Berriman M."/>
            <person name="Smith D.F."/>
            <person name="Hertz-Fowler C."/>
            <person name="Mottram J.C."/>
        </authorList>
    </citation>
    <scope>NUCLEOTIDE SEQUENCE [LARGE SCALE GENOMIC DNA]</scope>
    <source>
        <strain evidence="1 2">MHOM/GT/2001/U1103</strain>
    </source>
</reference>
<dbReference type="Gene3D" id="3.30.230.90">
    <property type="match status" value="1"/>
</dbReference>
<proteinExistence type="predicted"/>
<keyword evidence="2" id="KW-1185">Reference proteome</keyword>
<dbReference type="Proteomes" id="UP000007259">
    <property type="component" value="Chromosome 25"/>
</dbReference>
<sequence length="221" mass="24009">MMRSLFVEKCTPQLYAQGVPHRRTTARMSSRVRDSPQATTCAAATPEHPAVELQPALRQRTITFCFHGPSSVSSTGAAAAAAEVTNDGIDEGIRVVLHLSVRCFVDYVLLFVTEEQTCAPGVLLRYDAPAIGPAAFMYDDETPSLDFAVLLGLRDHPLTNLLASAIAHRIRRYGETRPLLMGLSVVQTAKKLNSSHAKKLFLDYAASNLLELAGEVQSPSK</sequence>
<dbReference type="KEGG" id="lmi:LMXM_25_1890"/>
<dbReference type="PANTHER" id="PTHR31051:SF1">
    <property type="entry name" value="PROTEASOME ASSEMBLY CHAPERONE 3"/>
    <property type="match status" value="1"/>
</dbReference>
<protein>
    <submittedName>
        <fullName evidence="1">Uncharacterized protein</fullName>
    </submittedName>
</protein>
<accession>E9AXS1</accession>